<dbReference type="InterPro" id="IPR041504">
    <property type="entry name" value="AidB_N"/>
</dbReference>
<dbReference type="InterPro" id="IPR036250">
    <property type="entry name" value="AcylCo_DH-like_C"/>
</dbReference>
<evidence type="ECO:0000256" key="4">
    <source>
        <dbReference type="RuleBase" id="RU362125"/>
    </source>
</evidence>
<comment type="similarity">
    <text evidence="1 4">Belongs to the acyl-CoA dehydrogenase family.</text>
</comment>
<dbReference type="AlphaFoldDB" id="A0AAW0C4U1"/>
<dbReference type="Gene3D" id="1.20.140.10">
    <property type="entry name" value="Butyryl-CoA Dehydrogenase, subunit A, domain 3"/>
    <property type="match status" value="1"/>
</dbReference>
<dbReference type="PANTHER" id="PTHR42707:SF2">
    <property type="entry name" value="ACD11 DEHYDROGENASE"/>
    <property type="match status" value="1"/>
</dbReference>
<keyword evidence="3 4" id="KW-0274">FAD</keyword>
<evidence type="ECO:0000313" key="9">
    <source>
        <dbReference type="Proteomes" id="UP001362999"/>
    </source>
</evidence>
<evidence type="ECO:0000259" key="7">
    <source>
        <dbReference type="Pfam" id="PF18158"/>
    </source>
</evidence>
<dbReference type="InterPro" id="IPR052904">
    <property type="entry name" value="Acyl-CoA_dehydrogenase-like"/>
</dbReference>
<evidence type="ECO:0000256" key="3">
    <source>
        <dbReference type="ARBA" id="ARBA00022827"/>
    </source>
</evidence>
<evidence type="ECO:0000259" key="5">
    <source>
        <dbReference type="Pfam" id="PF00441"/>
    </source>
</evidence>
<dbReference type="InterPro" id="IPR009075">
    <property type="entry name" value="AcylCo_DH/oxidase_C"/>
</dbReference>
<feature type="domain" description="Acyl-CoA dehydrogenase/oxidase C-terminal" evidence="5">
    <location>
        <begin position="290"/>
        <end position="448"/>
    </location>
</feature>
<sequence>MRIEEIFHQPSPPHEHPCWDDPILPSLLKRILPENVFNAIQPDLTRLGHDLVNVARPLAAQVRPATLTNYNAWGERIDNLQTSEGWRQLTKLAIQEGYISTGYERKFFEHSRVVMFAKCMIMTGDFHVIMCPFGMTDGAARLVELFGTDKMKAEVFPRLISRDPAEAFLSGQWMTESPGGSDVSRTETIATPTTSSPTDLGPSYVLDGFKWFSSAAEGNLSVALARTGDAASGSRALSLFMVPIRFQSFPTPLSNNVHIHRLKDKIGTHGVPTAELSLNSARGWLVGGLNEGIKTITPMLNITRIHSAIHSIGSLQRCLSIARSYATVRTVAGGKLLQSIPQHMETLANVTILYAALTHFTFGAVSLLGKSECGIATKEEAARLRLLTPTIKGFCALKAATAMEECMAALGGQGYIEETGFGRLIRDALVEKIWEGTIDVMALDMIRAARDDFTIQSFCQWASAIVTLSPIKSAQVLQLQDAVEQLPSIFEKSANPLLPRSLIILLGHVASSIYLLEHAMWARQHGESTAAVDWDRFSRWVDEGSLKAAMSAVDLVGAGMEDRMEINQAHVYRAKM</sequence>
<dbReference type="Pfam" id="PF18158">
    <property type="entry name" value="AidB_N"/>
    <property type="match status" value="1"/>
</dbReference>
<keyword evidence="2 4" id="KW-0285">Flavoprotein</keyword>
<evidence type="ECO:0000256" key="2">
    <source>
        <dbReference type="ARBA" id="ARBA00022630"/>
    </source>
</evidence>
<protein>
    <submittedName>
        <fullName evidence="8">Acyl-CoA dehydrogenase NM domain-like protein</fullName>
    </submittedName>
</protein>
<organism evidence="8 9">
    <name type="scientific">Favolaschia claudopus</name>
    <dbReference type="NCBI Taxonomy" id="2862362"/>
    <lineage>
        <taxon>Eukaryota</taxon>
        <taxon>Fungi</taxon>
        <taxon>Dikarya</taxon>
        <taxon>Basidiomycota</taxon>
        <taxon>Agaricomycotina</taxon>
        <taxon>Agaricomycetes</taxon>
        <taxon>Agaricomycetidae</taxon>
        <taxon>Agaricales</taxon>
        <taxon>Marasmiineae</taxon>
        <taxon>Mycenaceae</taxon>
        <taxon>Favolaschia</taxon>
    </lineage>
</organism>
<feature type="domain" description="Acyl-CoA oxidase/dehydrogenase middle" evidence="6">
    <location>
        <begin position="172"/>
        <end position="279"/>
    </location>
</feature>
<dbReference type="SUPFAM" id="SSF47203">
    <property type="entry name" value="Acyl-CoA dehydrogenase C-terminal domain-like"/>
    <property type="match status" value="1"/>
</dbReference>
<dbReference type="InterPro" id="IPR006091">
    <property type="entry name" value="Acyl-CoA_Oxase/DH_mid-dom"/>
</dbReference>
<keyword evidence="9" id="KW-1185">Reference proteome</keyword>
<name>A0AAW0C4U1_9AGAR</name>
<gene>
    <name evidence="8" type="ORF">R3P38DRAFT_2520268</name>
</gene>
<evidence type="ECO:0000256" key="1">
    <source>
        <dbReference type="ARBA" id="ARBA00009347"/>
    </source>
</evidence>
<accession>A0AAW0C4U1</accession>
<feature type="domain" description="Adaptive response protein AidB N-terminal" evidence="7">
    <location>
        <begin position="57"/>
        <end position="162"/>
    </location>
</feature>
<dbReference type="Gene3D" id="6.10.250.600">
    <property type="match status" value="1"/>
</dbReference>
<dbReference type="Pfam" id="PF00441">
    <property type="entry name" value="Acyl-CoA_dh_1"/>
    <property type="match status" value="1"/>
</dbReference>
<evidence type="ECO:0000259" key="6">
    <source>
        <dbReference type="Pfam" id="PF02770"/>
    </source>
</evidence>
<proteinExistence type="inferred from homology"/>
<dbReference type="Gene3D" id="2.40.110.20">
    <property type="match status" value="1"/>
</dbReference>
<dbReference type="PANTHER" id="PTHR42707">
    <property type="entry name" value="ACYL-COA DEHYDROGENASE"/>
    <property type="match status" value="1"/>
</dbReference>
<reference evidence="8 9" key="1">
    <citation type="journal article" date="2024" name="J Genomics">
        <title>Draft genome sequencing and assembly of Favolaschia claudopus CIRM-BRFM 2984 isolated from oak limbs.</title>
        <authorList>
            <person name="Navarro D."/>
            <person name="Drula E."/>
            <person name="Chaduli D."/>
            <person name="Cazenave R."/>
            <person name="Ahrendt S."/>
            <person name="Wang J."/>
            <person name="Lipzen A."/>
            <person name="Daum C."/>
            <person name="Barry K."/>
            <person name="Grigoriev I.V."/>
            <person name="Favel A."/>
            <person name="Rosso M.N."/>
            <person name="Martin F."/>
        </authorList>
    </citation>
    <scope>NUCLEOTIDE SEQUENCE [LARGE SCALE GENOMIC DNA]</scope>
    <source>
        <strain evidence="8 9">CIRM-BRFM 2984</strain>
    </source>
</reference>
<comment type="caution">
    <text evidence="8">The sequence shown here is derived from an EMBL/GenBank/DDBJ whole genome shotgun (WGS) entry which is preliminary data.</text>
</comment>
<dbReference type="GO" id="GO:0003995">
    <property type="term" value="F:acyl-CoA dehydrogenase activity"/>
    <property type="evidence" value="ECO:0007669"/>
    <property type="project" value="TreeGrafter"/>
</dbReference>
<evidence type="ECO:0000313" key="8">
    <source>
        <dbReference type="EMBL" id="KAK7033858.1"/>
    </source>
</evidence>
<keyword evidence="4" id="KW-0560">Oxidoreductase</keyword>
<dbReference type="Pfam" id="PF02770">
    <property type="entry name" value="Acyl-CoA_dh_M"/>
    <property type="match status" value="1"/>
</dbReference>
<dbReference type="EMBL" id="JAWWNJ010000022">
    <property type="protein sequence ID" value="KAK7033858.1"/>
    <property type="molecule type" value="Genomic_DNA"/>
</dbReference>
<dbReference type="Proteomes" id="UP001362999">
    <property type="component" value="Unassembled WGS sequence"/>
</dbReference>
<dbReference type="InterPro" id="IPR009100">
    <property type="entry name" value="AcylCoA_DH/oxidase_NM_dom_sf"/>
</dbReference>
<dbReference type="SUPFAM" id="SSF56645">
    <property type="entry name" value="Acyl-CoA dehydrogenase NM domain-like"/>
    <property type="match status" value="1"/>
</dbReference>
<comment type="cofactor">
    <cofactor evidence="4">
        <name>FAD</name>
        <dbReference type="ChEBI" id="CHEBI:57692"/>
    </cofactor>
</comment>